<name>A0A0A1IUB3_9CAUD</name>
<evidence type="ECO:0000313" key="2">
    <source>
        <dbReference type="Proteomes" id="UP000030231"/>
    </source>
</evidence>
<protein>
    <submittedName>
        <fullName evidence="1">Uncharacterized protein</fullName>
    </submittedName>
</protein>
<gene>
    <name evidence="1" type="primary">ORF11</name>
</gene>
<proteinExistence type="predicted"/>
<evidence type="ECO:0000313" key="1">
    <source>
        <dbReference type="EMBL" id="CEF88941.1"/>
    </source>
</evidence>
<dbReference type="RefSeq" id="YP_009623418.1">
    <property type="nucleotide sequence ID" value="NC_042113.1"/>
</dbReference>
<accession>A0A0A1IUB3</accession>
<sequence length="119" mass="13847">MNSNSIAQLIKEGMRAFFVHEEEPYMCFILERLARCSDSSVTFADVGRFKEWLAETFGIGSANSVMYLLDVVAEPCVVAMFENNPPNKDWEDYWEDWAMGRAWCNFYVWAYFDLIRKGG</sequence>
<dbReference type="EMBL" id="LN610572">
    <property type="protein sequence ID" value="CEF88941.1"/>
    <property type="molecule type" value="Genomic_DNA"/>
</dbReference>
<keyword evidence="2" id="KW-1185">Reference proteome</keyword>
<dbReference type="GeneID" id="40100210"/>
<dbReference type="Proteomes" id="UP000030231">
    <property type="component" value="Genome"/>
</dbReference>
<organism evidence="1 2">
    <name type="scientific">Pseudomonas phage vB_PaeM_C2-10_Ab02</name>
    <dbReference type="NCBI Taxonomy" id="1548900"/>
    <lineage>
        <taxon>Viruses</taxon>
        <taxon>Duplodnaviria</taxon>
        <taxon>Heunggongvirae</taxon>
        <taxon>Uroviricota</taxon>
        <taxon>Caudoviricetes</taxon>
        <taxon>Vandenendeviridae</taxon>
        <taxon>Skurskavirinae</taxon>
        <taxon>Pakpunavirus</taxon>
        <taxon>Pakpunavirus CAb02</taxon>
    </lineage>
</organism>
<reference evidence="1 2" key="1">
    <citation type="journal article" date="2015" name="PLoS ONE">
        <title>Investigation of a Large Collection of Pseudomonas aeruginosa Bacteriophages Collected from a Single Environmental Source in Abidjan, Cote d'Ivoire.</title>
        <authorList>
            <person name="Essoh C."/>
            <person name="Latino L."/>
            <person name="Midoux C."/>
            <person name="Blouin Y."/>
            <person name="Loukou G."/>
            <person name="Nguetta S.P."/>
            <person name="Lathro S."/>
            <person name="Cablanmian A."/>
            <person name="Kouassi A.K."/>
            <person name="Vergnaud G."/>
            <person name="Pourcel C."/>
        </authorList>
    </citation>
    <scope>NUCLEOTIDE SEQUENCE [LARGE SCALE GENOMIC DNA]</scope>
    <source>
        <strain evidence="1">Ab02</strain>
    </source>
</reference>
<dbReference type="KEGG" id="vg:40100210"/>